<dbReference type="GO" id="GO:0006412">
    <property type="term" value="P:translation"/>
    <property type="evidence" value="ECO:0007669"/>
    <property type="project" value="InterPro"/>
</dbReference>
<accession>A0A1Y1UKT9</accession>
<dbReference type="InterPro" id="IPR047867">
    <property type="entry name" value="Ribosomal_uL22_bac/org-type"/>
</dbReference>
<dbReference type="SUPFAM" id="SSF54843">
    <property type="entry name" value="Ribosomal protein L22"/>
    <property type="match status" value="1"/>
</dbReference>
<keyword evidence="3 4" id="KW-0687">Ribonucleoprotein</keyword>
<dbReference type="PANTHER" id="PTHR13501">
    <property type="entry name" value="CHLOROPLAST 50S RIBOSOMAL PROTEIN L22-RELATED"/>
    <property type="match status" value="1"/>
</dbReference>
<comment type="similarity">
    <text evidence="1 4">Belongs to the universal ribosomal protein uL22 family.</text>
</comment>
<dbReference type="InterPro" id="IPR001063">
    <property type="entry name" value="Ribosomal_uL22"/>
</dbReference>
<reference evidence="5 6" key="1">
    <citation type="submission" date="2017-03" db="EMBL/GenBank/DDBJ databases">
        <title>Widespread Adenine N6-methylation of Active Genes in Fungi.</title>
        <authorList>
            <consortium name="DOE Joint Genome Institute"/>
            <person name="Mondo S.J."/>
            <person name="Dannebaum R.O."/>
            <person name="Kuo R.C."/>
            <person name="Louie K.B."/>
            <person name="Bewick A.J."/>
            <person name="Labutti K."/>
            <person name="Haridas S."/>
            <person name="Kuo A."/>
            <person name="Salamov A."/>
            <person name="Ahrendt S.R."/>
            <person name="Lau R."/>
            <person name="Bowen B.P."/>
            <person name="Lipzen A."/>
            <person name="Sullivan W."/>
            <person name="Andreopoulos W.B."/>
            <person name="Clum A."/>
            <person name="Lindquist E."/>
            <person name="Daum C."/>
            <person name="Northen T.R."/>
            <person name="Ramamoorthy G."/>
            <person name="Schmitz R.J."/>
            <person name="Gryganskyi A."/>
            <person name="Culley D."/>
            <person name="Magnuson J."/>
            <person name="James T.Y."/>
            <person name="O'Malley M.A."/>
            <person name="Stajich J.E."/>
            <person name="Spatafora J.W."/>
            <person name="Visel A."/>
            <person name="Grigoriev I.V."/>
        </authorList>
    </citation>
    <scope>NUCLEOTIDE SEQUENCE [LARGE SCALE GENOMIC DNA]</scope>
    <source>
        <strain evidence="5 6">NRRL Y-17943</strain>
    </source>
</reference>
<name>A0A1Y1UKT9_9TREE</name>
<dbReference type="Gene3D" id="3.90.470.10">
    <property type="entry name" value="Ribosomal protein L22/L17"/>
    <property type="match status" value="1"/>
</dbReference>
<dbReference type="FunCoup" id="A0A1Y1UKT9">
    <property type="interactions" value="30"/>
</dbReference>
<keyword evidence="6" id="KW-1185">Reference proteome</keyword>
<dbReference type="InParanoid" id="A0A1Y1UKT9"/>
<evidence type="ECO:0000256" key="2">
    <source>
        <dbReference type="ARBA" id="ARBA00022980"/>
    </source>
</evidence>
<keyword evidence="2 4" id="KW-0689">Ribosomal protein</keyword>
<dbReference type="OrthoDB" id="416470at2759"/>
<dbReference type="PANTHER" id="PTHR13501:SF8">
    <property type="entry name" value="LARGE RIBOSOMAL SUBUNIT PROTEIN UL22M"/>
    <property type="match status" value="1"/>
</dbReference>
<evidence type="ECO:0000313" key="5">
    <source>
        <dbReference type="EMBL" id="ORX38671.1"/>
    </source>
</evidence>
<dbReference type="GO" id="GO:0005762">
    <property type="term" value="C:mitochondrial large ribosomal subunit"/>
    <property type="evidence" value="ECO:0007669"/>
    <property type="project" value="TreeGrafter"/>
</dbReference>
<comment type="caution">
    <text evidence="5">The sequence shown here is derived from an EMBL/GenBank/DDBJ whole genome shotgun (WGS) entry which is preliminary data.</text>
</comment>
<dbReference type="EMBL" id="NBSH01000004">
    <property type="protein sequence ID" value="ORX38671.1"/>
    <property type="molecule type" value="Genomic_DNA"/>
</dbReference>
<evidence type="ECO:0000313" key="6">
    <source>
        <dbReference type="Proteomes" id="UP000193218"/>
    </source>
</evidence>
<evidence type="ECO:0000256" key="1">
    <source>
        <dbReference type="ARBA" id="ARBA00009451"/>
    </source>
</evidence>
<dbReference type="GO" id="GO:0003735">
    <property type="term" value="F:structural constituent of ribosome"/>
    <property type="evidence" value="ECO:0007669"/>
    <property type="project" value="InterPro"/>
</dbReference>
<dbReference type="Pfam" id="PF00237">
    <property type="entry name" value="Ribosomal_L22"/>
    <property type="match status" value="1"/>
</dbReference>
<dbReference type="RefSeq" id="XP_021872593.1">
    <property type="nucleotide sequence ID" value="XM_022015418.1"/>
</dbReference>
<dbReference type="InterPro" id="IPR036394">
    <property type="entry name" value="Ribosomal_uL22_sf"/>
</dbReference>
<organism evidence="5 6">
    <name type="scientific">Kockovaella imperatae</name>
    <dbReference type="NCBI Taxonomy" id="4999"/>
    <lineage>
        <taxon>Eukaryota</taxon>
        <taxon>Fungi</taxon>
        <taxon>Dikarya</taxon>
        <taxon>Basidiomycota</taxon>
        <taxon>Agaricomycotina</taxon>
        <taxon>Tremellomycetes</taxon>
        <taxon>Tremellales</taxon>
        <taxon>Cuniculitremaceae</taxon>
        <taxon>Kockovaella</taxon>
    </lineage>
</organism>
<evidence type="ECO:0000256" key="3">
    <source>
        <dbReference type="ARBA" id="ARBA00023274"/>
    </source>
</evidence>
<dbReference type="AlphaFoldDB" id="A0A1Y1UKT9"/>
<dbReference type="Proteomes" id="UP000193218">
    <property type="component" value="Unassembled WGS sequence"/>
</dbReference>
<dbReference type="STRING" id="4999.A0A1Y1UKT9"/>
<proteinExistence type="inferred from homology"/>
<gene>
    <name evidence="5" type="ORF">BD324DRAFT_621900</name>
</gene>
<protein>
    <submittedName>
        <fullName evidence="5">Ribosomal protein L22/L17</fullName>
    </submittedName>
</protein>
<evidence type="ECO:0000256" key="4">
    <source>
        <dbReference type="RuleBase" id="RU004005"/>
    </source>
</evidence>
<dbReference type="GeneID" id="33557227"/>
<sequence length="246" mass="28021">MSRTLRGAAIVAQSAVAGPSRLTFRSTPLPNQIQRRHASFGSWFSALVGLKEKPTSSRRDKSGKDPLETNPFDVVVKEQKTVLQTKPTRRLEYRSYTNKDPSIHQISPLKLNNLANQIAGLPVDEAIIQMQHSSKKAARWIKKELEAGKDIAIHERGLKRSLLQVSEAWVQKAKFGPKKIDIKGRGRYGIKIRPFSRLRFTLTEGMTPRQKEEIKFQKDIDRYARGAAIVREDTPLRRKITGNWAW</sequence>